<dbReference type="SMART" id="SM00822">
    <property type="entry name" value="PKS_KR"/>
    <property type="match status" value="1"/>
</dbReference>
<dbReference type="Gene3D" id="3.40.50.720">
    <property type="entry name" value="NAD(P)-binding Rossmann-like Domain"/>
    <property type="match status" value="1"/>
</dbReference>
<feature type="domain" description="Ketoreductase" evidence="4">
    <location>
        <begin position="9"/>
        <end position="189"/>
    </location>
</feature>
<proteinExistence type="inferred from homology"/>
<evidence type="ECO:0000256" key="3">
    <source>
        <dbReference type="RuleBase" id="RU000363"/>
    </source>
</evidence>
<dbReference type="Proteomes" id="UP000263012">
    <property type="component" value="Chromosome"/>
</dbReference>
<dbReference type="PANTHER" id="PTHR42901">
    <property type="entry name" value="ALCOHOL DEHYDROGENASE"/>
    <property type="match status" value="1"/>
</dbReference>
<dbReference type="InterPro" id="IPR057326">
    <property type="entry name" value="KR_dom"/>
</dbReference>
<keyword evidence="6" id="KW-1185">Reference proteome</keyword>
<dbReference type="PANTHER" id="PTHR42901:SF1">
    <property type="entry name" value="ALCOHOL DEHYDROGENASE"/>
    <property type="match status" value="1"/>
</dbReference>
<dbReference type="PRINTS" id="PR00080">
    <property type="entry name" value="SDRFAMILY"/>
</dbReference>
<comment type="similarity">
    <text evidence="1 3">Belongs to the short-chain dehydrogenases/reductases (SDR) family.</text>
</comment>
<dbReference type="InterPro" id="IPR020904">
    <property type="entry name" value="Sc_DH/Rdtase_CS"/>
</dbReference>
<dbReference type="KEGG" id="hdf:AArcSl_1866"/>
<dbReference type="GO" id="GO:0016491">
    <property type="term" value="F:oxidoreductase activity"/>
    <property type="evidence" value="ECO:0007669"/>
    <property type="project" value="UniProtKB-KW"/>
</dbReference>
<dbReference type="PRINTS" id="PR00081">
    <property type="entry name" value="GDHRDH"/>
</dbReference>
<dbReference type="CDD" id="cd05233">
    <property type="entry name" value="SDR_c"/>
    <property type="match status" value="1"/>
</dbReference>
<accession>A0A343TK70</accession>
<evidence type="ECO:0000256" key="2">
    <source>
        <dbReference type="ARBA" id="ARBA00023002"/>
    </source>
</evidence>
<evidence type="ECO:0000256" key="1">
    <source>
        <dbReference type="ARBA" id="ARBA00006484"/>
    </source>
</evidence>
<dbReference type="OrthoDB" id="7442at2157"/>
<dbReference type="InterPro" id="IPR036291">
    <property type="entry name" value="NAD(P)-bd_dom_sf"/>
</dbReference>
<evidence type="ECO:0000313" key="5">
    <source>
        <dbReference type="EMBL" id="AUX09492.1"/>
    </source>
</evidence>
<dbReference type="InterPro" id="IPR002347">
    <property type="entry name" value="SDR_fam"/>
</dbReference>
<protein>
    <submittedName>
        <fullName evidence="5">Short-chain dehydrogenase/reductase SDR</fullName>
    </submittedName>
</protein>
<dbReference type="PIRSF" id="PIRSF000126">
    <property type="entry name" value="11-beta-HSD1"/>
    <property type="match status" value="1"/>
</dbReference>
<organism evidence="5 6">
    <name type="scientific">Halalkaliarchaeum desulfuricum</name>
    <dbReference type="NCBI Taxonomy" id="2055893"/>
    <lineage>
        <taxon>Archaea</taxon>
        <taxon>Methanobacteriati</taxon>
        <taxon>Methanobacteriota</taxon>
        <taxon>Stenosarchaea group</taxon>
        <taxon>Halobacteria</taxon>
        <taxon>Halobacteriales</taxon>
        <taxon>Haloferacaceae</taxon>
        <taxon>Halalkaliarchaeum</taxon>
    </lineage>
</organism>
<dbReference type="AlphaFoldDB" id="A0A343TK70"/>
<name>A0A343TK70_9EURY</name>
<dbReference type="EMBL" id="CP025066">
    <property type="protein sequence ID" value="AUX09492.1"/>
    <property type="molecule type" value="Genomic_DNA"/>
</dbReference>
<sequence length="268" mass="29035">MAETDTQSRTALVTGASSGIGWELADVAAGDGYDVVLTARREERLRELADKLEKKHGVRTTVISQDLAVQNAAETLFESVQDEGLEIHTLVNNAGIPNYGDFLETDREAEQGMMQLNTVTLTELTKLFGREMSTRGDGAILNTASLAALYPIPKKAVYAATKSYVLSFSRAVAHELEDEGITVTALCPGVVETEYADRGNVDDSNTMDGITNDPRTVAKAGWDGLQNGERIVFPSTFATYGAQAVRILPRKMITKLGESTVEEGQSWI</sequence>
<dbReference type="GeneID" id="37878221"/>
<gene>
    <name evidence="5" type="ORF">AArcSl_1866</name>
</gene>
<evidence type="ECO:0000313" key="6">
    <source>
        <dbReference type="Proteomes" id="UP000263012"/>
    </source>
</evidence>
<keyword evidence="2" id="KW-0560">Oxidoreductase</keyword>
<dbReference type="RefSeq" id="WP_161945931.1">
    <property type="nucleotide sequence ID" value="NZ_CP025066.1"/>
</dbReference>
<reference evidence="6" key="1">
    <citation type="submission" date="2017-11" db="EMBL/GenBank/DDBJ databases">
        <title>Phenotypic and genomic properties of facultatively anaerobic sulfur-reducing natronoarchaea from hypersaline soda lakes.</title>
        <authorList>
            <person name="Sorokin D.Y."/>
            <person name="Kublanov I.V."/>
            <person name="Roman P."/>
            <person name="Sinninghe Damste J.S."/>
            <person name="Golyshin P.N."/>
            <person name="Rojo D."/>
            <person name="Ciordia S."/>
            <person name="Mena M.D.C."/>
            <person name="Ferrer M."/>
            <person name="Messina E."/>
            <person name="Smedile F."/>
            <person name="La Spada G."/>
            <person name="La Cono V."/>
            <person name="Yakimov M.M."/>
        </authorList>
    </citation>
    <scope>NUCLEOTIDE SEQUENCE [LARGE SCALE GENOMIC DNA]</scope>
    <source>
        <strain evidence="6">AArc-Sl</strain>
    </source>
</reference>
<dbReference type="Pfam" id="PF00106">
    <property type="entry name" value="adh_short"/>
    <property type="match status" value="1"/>
</dbReference>
<evidence type="ECO:0000259" key="4">
    <source>
        <dbReference type="SMART" id="SM00822"/>
    </source>
</evidence>
<dbReference type="SUPFAM" id="SSF51735">
    <property type="entry name" value="NAD(P)-binding Rossmann-fold domains"/>
    <property type="match status" value="1"/>
</dbReference>
<dbReference type="PROSITE" id="PS00061">
    <property type="entry name" value="ADH_SHORT"/>
    <property type="match status" value="1"/>
</dbReference>